<organism evidence="3">
    <name type="scientific">Candidatus Kentrum eta</name>
    <dbReference type="NCBI Taxonomy" id="2126337"/>
    <lineage>
        <taxon>Bacteria</taxon>
        <taxon>Pseudomonadati</taxon>
        <taxon>Pseudomonadota</taxon>
        <taxon>Gammaproteobacteria</taxon>
        <taxon>Candidatus Kentrum</taxon>
    </lineage>
</organism>
<proteinExistence type="predicted"/>
<evidence type="ECO:0000313" key="3">
    <source>
        <dbReference type="EMBL" id="VFJ92596.1"/>
    </source>
</evidence>
<accession>A0A450UJ72</accession>
<evidence type="ECO:0000313" key="2">
    <source>
        <dbReference type="EMBL" id="VFJ91491.1"/>
    </source>
</evidence>
<sequence>MVEILKQWEKENPDWERLPAIVPFVFYHGSEEWPRGKEGPNEFLHLVDTEEGWEPYLLNFRFPVLDLGMVPDTELSEYPRLRPWLVAMKYATRKGRQAAVVELLIALLKDAPEDLDPIAYYLVRVYGYDEQTLRKIIREVKPQEEEKMMSQFAEDIRSQFAQEIEGKVRESVLQEGIQQGLQEGEHKKAVEMARTLLSDGVAVGVISKASGLSEEELRKLSAR</sequence>
<gene>
    <name evidence="2" type="ORF">BECKH772A_GA0070896_1003212</name>
    <name evidence="3" type="ORF">BECKH772B_GA0070898_1003122</name>
    <name evidence="4" type="ORF">BECKH772C_GA0070978_1003113</name>
</gene>
<evidence type="ECO:0000313" key="4">
    <source>
        <dbReference type="EMBL" id="VFJ99361.1"/>
    </source>
</evidence>
<dbReference type="EMBL" id="CAADFJ010000031">
    <property type="protein sequence ID" value="VFJ99361.1"/>
    <property type="molecule type" value="Genomic_DNA"/>
</dbReference>
<dbReference type="PANTHER" id="PTHR34611">
    <property type="match status" value="1"/>
</dbReference>
<dbReference type="AlphaFoldDB" id="A0A450UJ72"/>
<dbReference type="GO" id="GO:1990238">
    <property type="term" value="F:double-stranded DNA endonuclease activity"/>
    <property type="evidence" value="ECO:0007669"/>
    <property type="project" value="TreeGrafter"/>
</dbReference>
<dbReference type="InterPro" id="IPR006842">
    <property type="entry name" value="Transposase_31"/>
</dbReference>
<dbReference type="InterPro" id="IPR051699">
    <property type="entry name" value="Rpn/YhgA-like_nuclease"/>
</dbReference>
<reference evidence="3" key="1">
    <citation type="submission" date="2019-02" db="EMBL/GenBank/DDBJ databases">
        <authorList>
            <person name="Gruber-Vodicka R. H."/>
            <person name="Seah K. B. B."/>
        </authorList>
    </citation>
    <scope>NUCLEOTIDE SEQUENCE</scope>
    <source>
        <strain evidence="4">BECK_SA2B12</strain>
        <strain evidence="2">BECK_SA2B15</strain>
        <strain evidence="3">BECK_SA2B20</strain>
    </source>
</reference>
<evidence type="ECO:0000259" key="1">
    <source>
        <dbReference type="Pfam" id="PF04754"/>
    </source>
</evidence>
<dbReference type="PANTHER" id="PTHR34611:SF2">
    <property type="entry name" value="INACTIVE RECOMBINATION-PROMOTING NUCLEASE-LIKE PROTEIN RPNE-RELATED"/>
    <property type="match status" value="1"/>
</dbReference>
<dbReference type="Pfam" id="PF04754">
    <property type="entry name" value="Transposase_31"/>
    <property type="match status" value="1"/>
</dbReference>
<dbReference type="EMBL" id="CAADFI010000031">
    <property type="protein sequence ID" value="VFJ92596.1"/>
    <property type="molecule type" value="Genomic_DNA"/>
</dbReference>
<name>A0A450UJ72_9GAMM</name>
<protein>
    <recommendedName>
        <fullName evidence="1">Transposase (putative) YhgA-like domain-containing protein</fullName>
    </recommendedName>
</protein>
<dbReference type="GO" id="GO:0006310">
    <property type="term" value="P:DNA recombination"/>
    <property type="evidence" value="ECO:0007669"/>
    <property type="project" value="TreeGrafter"/>
</dbReference>
<dbReference type="EMBL" id="CAADFG010000032">
    <property type="protein sequence ID" value="VFJ91491.1"/>
    <property type="molecule type" value="Genomic_DNA"/>
</dbReference>
<feature type="domain" description="Transposase (putative) YhgA-like" evidence="1">
    <location>
        <begin position="1"/>
        <end position="110"/>
    </location>
</feature>